<proteinExistence type="predicted"/>
<dbReference type="SUPFAM" id="SSF52833">
    <property type="entry name" value="Thioredoxin-like"/>
    <property type="match status" value="1"/>
</dbReference>
<dbReference type="AlphaFoldDB" id="A0A0U5J7T0"/>
<name>A0A0U5J7T0_9BACT</name>
<evidence type="ECO:0000259" key="4">
    <source>
        <dbReference type="PROSITE" id="PS51352"/>
    </source>
</evidence>
<dbReference type="PIRSF" id="PIRSF000239">
    <property type="entry name" value="AHPC"/>
    <property type="match status" value="1"/>
</dbReference>
<keyword evidence="2" id="KW-0676">Redox-active center</keyword>
<evidence type="ECO:0000313" key="5">
    <source>
        <dbReference type="EMBL" id="CUI16137.1"/>
    </source>
</evidence>
<keyword evidence="1" id="KW-0560">Oxidoreductase</keyword>
<dbReference type="KEGG" id="pnl:PNK_0509"/>
<dbReference type="Proteomes" id="UP000069902">
    <property type="component" value="Chromosome cPNK"/>
</dbReference>
<gene>
    <name evidence="5" type="ORF">PNK_0509</name>
</gene>
<feature type="domain" description="Thioredoxin" evidence="4">
    <location>
        <begin position="36"/>
        <end position="186"/>
    </location>
</feature>
<keyword evidence="6" id="KW-1185">Reference proteome</keyword>
<dbReference type="GO" id="GO:0016491">
    <property type="term" value="F:oxidoreductase activity"/>
    <property type="evidence" value="ECO:0007669"/>
    <property type="project" value="UniProtKB-KW"/>
</dbReference>
<dbReference type="PANTHER" id="PTHR43110:SF1">
    <property type="entry name" value="THIOL PEROXIDASE"/>
    <property type="match status" value="1"/>
</dbReference>
<dbReference type="InterPro" id="IPR024706">
    <property type="entry name" value="Peroxiredoxin_AhpC-typ"/>
</dbReference>
<dbReference type="Gene3D" id="3.40.30.10">
    <property type="entry name" value="Glutaredoxin"/>
    <property type="match status" value="1"/>
</dbReference>
<dbReference type="InterPro" id="IPR050455">
    <property type="entry name" value="Tpx_Peroxidase_subfamily"/>
</dbReference>
<dbReference type="InterPro" id="IPR036249">
    <property type="entry name" value="Thioredoxin-like_sf"/>
</dbReference>
<accession>A0A0U5J7T0</accession>
<evidence type="ECO:0000256" key="2">
    <source>
        <dbReference type="ARBA" id="ARBA00023284"/>
    </source>
</evidence>
<dbReference type="InterPro" id="IPR000866">
    <property type="entry name" value="AhpC/TSA"/>
</dbReference>
<reference evidence="6" key="1">
    <citation type="submission" date="2015-09" db="EMBL/GenBank/DDBJ databases">
        <authorList>
            <person name="Bertelli C."/>
        </authorList>
    </citation>
    <scope>NUCLEOTIDE SEQUENCE [LARGE SCALE GENOMIC DNA]</scope>
    <source>
        <strain evidence="6">KNic</strain>
    </source>
</reference>
<evidence type="ECO:0000256" key="1">
    <source>
        <dbReference type="ARBA" id="ARBA00023002"/>
    </source>
</evidence>
<dbReference type="Pfam" id="PF00578">
    <property type="entry name" value="AhpC-TSA"/>
    <property type="match status" value="1"/>
</dbReference>
<dbReference type="PROSITE" id="PS51352">
    <property type="entry name" value="THIOREDOXIN_2"/>
    <property type="match status" value="1"/>
</dbReference>
<dbReference type="PANTHER" id="PTHR43110">
    <property type="entry name" value="THIOL PEROXIDASE"/>
    <property type="match status" value="1"/>
</dbReference>
<dbReference type="GO" id="GO:0016209">
    <property type="term" value="F:antioxidant activity"/>
    <property type="evidence" value="ECO:0007669"/>
    <property type="project" value="InterPro"/>
</dbReference>
<evidence type="ECO:0000256" key="3">
    <source>
        <dbReference type="PIRSR" id="PIRSR000239-1"/>
    </source>
</evidence>
<dbReference type="EMBL" id="LN879502">
    <property type="protein sequence ID" value="CUI16137.1"/>
    <property type="molecule type" value="Genomic_DNA"/>
</dbReference>
<dbReference type="STRING" id="389348.PNK_0509"/>
<feature type="active site" description="Cysteine sulfenic acid (-SOH) intermediate; for peroxidase activity" evidence="3">
    <location>
        <position position="78"/>
    </location>
</feature>
<dbReference type="InterPro" id="IPR013766">
    <property type="entry name" value="Thioredoxin_domain"/>
</dbReference>
<protein>
    <submittedName>
        <fullName evidence="5">AhpC/TSA family protein</fullName>
    </submittedName>
</protein>
<organism evidence="5 6">
    <name type="scientific">Candidatus Protochlamydia naegleriophila</name>
    <dbReference type="NCBI Taxonomy" id="389348"/>
    <lineage>
        <taxon>Bacteria</taxon>
        <taxon>Pseudomonadati</taxon>
        <taxon>Chlamydiota</taxon>
        <taxon>Chlamydiia</taxon>
        <taxon>Parachlamydiales</taxon>
        <taxon>Parachlamydiaceae</taxon>
        <taxon>Candidatus Protochlamydia</taxon>
    </lineage>
</organism>
<dbReference type="PATRIC" id="fig|389348.3.peg.561"/>
<dbReference type="InParanoid" id="A0A0U5J7T0"/>
<evidence type="ECO:0000313" key="6">
    <source>
        <dbReference type="Proteomes" id="UP000069902"/>
    </source>
</evidence>
<sequence length="191" mass="21339">MSLVDLSEQFIVKLFFPLYKERFDSSRKLEVDMTALKAGTLAPSFQLLATPDQRLSLSDFKGRPLVLIFYPADWSPVCSDQLSLYNELIHDFKNLNADLVAISVDGVWCHLAFAEERKLHFSLLSDFEPKGETAKAYGVFREADGTTERALFVIDEEGKISWSYVSPIGINPGADGILEALEALQKKSKAS</sequence>